<dbReference type="PANTHER" id="PTHR34227">
    <property type="entry name" value="CHAPERONE PROTEIN YCDY"/>
    <property type="match status" value="1"/>
</dbReference>
<dbReference type="EMBL" id="FMUQ01000024">
    <property type="protein sequence ID" value="SCY27920.1"/>
    <property type="molecule type" value="Genomic_DNA"/>
</dbReference>
<evidence type="ECO:0000313" key="1">
    <source>
        <dbReference type="EMBL" id="SCY27920.1"/>
    </source>
</evidence>
<comment type="caution">
    <text evidence="1">The sequence shown here is derived from an EMBL/GenBank/DDBJ whole genome shotgun (WGS) entry which is preliminary data.</text>
</comment>
<dbReference type="PANTHER" id="PTHR34227:SF12">
    <property type="entry name" value="CHAPERONE PROTEIN YCDY"/>
    <property type="match status" value="1"/>
</dbReference>
<sequence>MSETIINNFSLISRLFGNLFYRSPTDSILDGVFGWLQQKGLEQVWPLDTDEDVRQALDSVQMTIAKEVLAQEYERLFAGEQPKIDSRISAYGLNVDEFVNFRQTLGMPEVESADNFSLLLLTASWIEDNLDSISAQQELFESFLLPCASKFLTHVETYALLPFYRSLALLTREILAAMADELEENE</sequence>
<dbReference type="InterPro" id="IPR050289">
    <property type="entry name" value="TorD/DmsD_chaperones"/>
</dbReference>
<reference evidence="1 2" key="1">
    <citation type="submission" date="2016-10" db="EMBL/GenBank/DDBJ databases">
        <authorList>
            <person name="Varghese N."/>
            <person name="Submissions S."/>
        </authorList>
    </citation>
    <scope>NUCLEOTIDE SEQUENCE [LARGE SCALE GENOMIC DNA]</scope>
    <source>
        <strain evidence="1 2">DSM 22022</strain>
    </source>
</reference>
<dbReference type="InterPro" id="IPR036411">
    <property type="entry name" value="TorD-like_sf"/>
</dbReference>
<dbReference type="SUPFAM" id="SSF89155">
    <property type="entry name" value="TorD-like"/>
    <property type="match status" value="1"/>
</dbReference>
<name>A0A1G5EML6_9PAST</name>
<evidence type="ECO:0000313" key="2">
    <source>
        <dbReference type="Proteomes" id="UP000199588"/>
    </source>
</evidence>
<organism evidence="1 2">
    <name type="scientific">Basfia succiniciproducens</name>
    <dbReference type="NCBI Taxonomy" id="653940"/>
    <lineage>
        <taxon>Bacteria</taxon>
        <taxon>Pseudomonadati</taxon>
        <taxon>Pseudomonadota</taxon>
        <taxon>Gammaproteobacteria</taxon>
        <taxon>Pasteurellales</taxon>
        <taxon>Pasteurellaceae</taxon>
        <taxon>Basfia</taxon>
    </lineage>
</organism>
<dbReference type="Proteomes" id="UP000199588">
    <property type="component" value="Unassembled WGS sequence"/>
</dbReference>
<dbReference type="InterPro" id="IPR026269">
    <property type="entry name" value="DmsD-type"/>
</dbReference>
<dbReference type="RefSeq" id="WP_090656791.1">
    <property type="nucleotide sequence ID" value="NZ_CP015031.1"/>
</dbReference>
<gene>
    <name evidence="1" type="ORF">SAMN02910354_02090</name>
</gene>
<proteinExistence type="predicted"/>
<protein>
    <submittedName>
        <fullName evidence="1">Tat proofreading chaperone TorD</fullName>
    </submittedName>
</protein>
<dbReference type="Gene3D" id="1.10.3480.10">
    <property type="entry name" value="TorD-like"/>
    <property type="match status" value="1"/>
</dbReference>
<keyword evidence="2" id="KW-1185">Reference proteome</keyword>
<dbReference type="PIRSF" id="PIRSF004690">
    <property type="entry name" value="DmsD"/>
    <property type="match status" value="1"/>
</dbReference>
<accession>A0A1G5EML6</accession>